<dbReference type="SUPFAM" id="SSF56112">
    <property type="entry name" value="Protein kinase-like (PK-like)"/>
    <property type="match status" value="1"/>
</dbReference>
<keyword evidence="5" id="KW-0812">Transmembrane</keyword>
<evidence type="ECO:0000256" key="5">
    <source>
        <dbReference type="SAM" id="Phobius"/>
    </source>
</evidence>
<keyword evidence="3" id="KW-0677">Repeat</keyword>
<dbReference type="GO" id="GO:0016020">
    <property type="term" value="C:membrane"/>
    <property type="evidence" value="ECO:0007669"/>
    <property type="project" value="UniProtKB-SubCell"/>
</dbReference>
<dbReference type="InterPro" id="IPR000719">
    <property type="entry name" value="Prot_kinase_dom"/>
</dbReference>
<evidence type="ECO:0000256" key="1">
    <source>
        <dbReference type="ARBA" id="ARBA00004370"/>
    </source>
</evidence>
<evidence type="ECO:0000256" key="3">
    <source>
        <dbReference type="ARBA" id="ARBA00022737"/>
    </source>
</evidence>
<evidence type="ECO:0000256" key="4">
    <source>
        <dbReference type="SAM" id="MobiDB-lite"/>
    </source>
</evidence>
<proteinExistence type="predicted"/>
<dbReference type="Gene3D" id="3.80.10.10">
    <property type="entry name" value="Ribonuclease Inhibitor"/>
    <property type="match status" value="2"/>
</dbReference>
<dbReference type="PANTHER" id="PTHR48007">
    <property type="entry name" value="LEUCINE-RICH REPEAT RECEPTOR-LIKE PROTEIN KINASE PXC1"/>
    <property type="match status" value="1"/>
</dbReference>
<feature type="region of interest" description="Disordered" evidence="4">
    <location>
        <begin position="310"/>
        <end position="329"/>
    </location>
</feature>
<keyword evidence="6" id="KW-0732">Signal</keyword>
<sequence>MVFLHRCPRRHCALLLLVVLQVLTPACFSDDTPSPETAALLLLKNSFTNATSLSSWTNSTGGGPCDSRWDGVICQKGSVAGLDLAGVGLSGDIDVDALAQLADLRTVSFADNYFSGGIPALNRLHTLRAIYLSRNLFSGDIPGDFFDDMTRLKKLCINDNDFTGLIPYSLSRASAMMELQLQNNHFAGTIPALVLPSLSAFNVSNNELEGVIPDVYSKFNASSFLGNENLCGEAQFGDQPCKEVVASNGKVAAIFVLVVFLICLVVYLITTREQKGEEPLDLDAMNDEKVMEAAKEVRFRRVQSIAKEGEVGQSRRMGSAENNGGGGGGGAGDLVMVNEVKGVFGLPELMKASAEVMGGGGMGSAYKAVMTSGVAVVVKRMRDMNRMGKEAFDGHLQRLGSLDHPNVLPPLAYHYRKDEKLFVYEYIPKGSLLYVLHGEKL</sequence>
<feature type="chain" id="PRO_5035296064" description="Protein kinase domain-containing protein" evidence="6">
    <location>
        <begin position="30"/>
        <end position="441"/>
    </location>
</feature>
<name>A0A8J5FZK3_ZINOF</name>
<feature type="transmembrane region" description="Helical" evidence="5">
    <location>
        <begin position="251"/>
        <end position="270"/>
    </location>
</feature>
<keyword evidence="5" id="KW-0472">Membrane</keyword>
<comment type="subcellular location">
    <subcellularLocation>
        <location evidence="1">Membrane</location>
    </subcellularLocation>
</comment>
<dbReference type="PANTHER" id="PTHR48007:SF38">
    <property type="entry name" value="LEUCINE-RICH REPEAT PROTEIN KINASE FAMILY PROTEIN"/>
    <property type="match status" value="1"/>
</dbReference>
<dbReference type="Gene3D" id="3.30.200.20">
    <property type="entry name" value="Phosphorylase Kinase, domain 1"/>
    <property type="match status" value="1"/>
</dbReference>
<organism evidence="8 9">
    <name type="scientific">Zingiber officinale</name>
    <name type="common">Ginger</name>
    <name type="synonym">Amomum zingiber</name>
    <dbReference type="NCBI Taxonomy" id="94328"/>
    <lineage>
        <taxon>Eukaryota</taxon>
        <taxon>Viridiplantae</taxon>
        <taxon>Streptophyta</taxon>
        <taxon>Embryophyta</taxon>
        <taxon>Tracheophyta</taxon>
        <taxon>Spermatophyta</taxon>
        <taxon>Magnoliopsida</taxon>
        <taxon>Liliopsida</taxon>
        <taxon>Zingiberales</taxon>
        <taxon>Zingiberaceae</taxon>
        <taxon>Zingiber</taxon>
    </lineage>
</organism>
<dbReference type="PROSITE" id="PS50011">
    <property type="entry name" value="PROTEIN_KINASE_DOM"/>
    <property type="match status" value="1"/>
</dbReference>
<feature type="signal peptide" evidence="6">
    <location>
        <begin position="1"/>
        <end position="29"/>
    </location>
</feature>
<dbReference type="GO" id="GO:0005524">
    <property type="term" value="F:ATP binding"/>
    <property type="evidence" value="ECO:0007669"/>
    <property type="project" value="InterPro"/>
</dbReference>
<dbReference type="InterPro" id="IPR032675">
    <property type="entry name" value="LRR_dom_sf"/>
</dbReference>
<dbReference type="InterPro" id="IPR001245">
    <property type="entry name" value="Ser-Thr/Tyr_kinase_cat_dom"/>
</dbReference>
<evidence type="ECO:0000259" key="7">
    <source>
        <dbReference type="PROSITE" id="PS50011"/>
    </source>
</evidence>
<evidence type="ECO:0000313" key="8">
    <source>
        <dbReference type="EMBL" id="KAG6497106.1"/>
    </source>
</evidence>
<keyword evidence="5" id="KW-1133">Transmembrane helix</keyword>
<dbReference type="InterPro" id="IPR011009">
    <property type="entry name" value="Kinase-like_dom_sf"/>
</dbReference>
<comment type="caution">
    <text evidence="8">The sequence shown here is derived from an EMBL/GenBank/DDBJ whole genome shotgun (WGS) entry which is preliminary data.</text>
</comment>
<dbReference type="Pfam" id="PF07714">
    <property type="entry name" value="PK_Tyr_Ser-Thr"/>
    <property type="match status" value="1"/>
</dbReference>
<dbReference type="InterPro" id="IPR046959">
    <property type="entry name" value="PRK1-6/SRF4-like"/>
</dbReference>
<dbReference type="Pfam" id="PF08263">
    <property type="entry name" value="LRRNT_2"/>
    <property type="match status" value="1"/>
</dbReference>
<dbReference type="SUPFAM" id="SSF52058">
    <property type="entry name" value="L domain-like"/>
    <property type="match status" value="1"/>
</dbReference>
<keyword evidence="9" id="KW-1185">Reference proteome</keyword>
<dbReference type="InterPro" id="IPR013210">
    <property type="entry name" value="LRR_N_plant-typ"/>
</dbReference>
<dbReference type="GO" id="GO:0004672">
    <property type="term" value="F:protein kinase activity"/>
    <property type="evidence" value="ECO:0007669"/>
    <property type="project" value="InterPro"/>
</dbReference>
<accession>A0A8J5FZK3</accession>
<gene>
    <name evidence="8" type="ORF">ZIOFF_044994</name>
</gene>
<evidence type="ECO:0000313" key="9">
    <source>
        <dbReference type="Proteomes" id="UP000734854"/>
    </source>
</evidence>
<evidence type="ECO:0000256" key="2">
    <source>
        <dbReference type="ARBA" id="ARBA00022614"/>
    </source>
</evidence>
<feature type="domain" description="Protein kinase" evidence="7">
    <location>
        <begin position="351"/>
        <end position="441"/>
    </location>
</feature>
<dbReference type="AlphaFoldDB" id="A0A8J5FZK3"/>
<protein>
    <recommendedName>
        <fullName evidence="7">Protein kinase domain-containing protein</fullName>
    </recommendedName>
</protein>
<dbReference type="EMBL" id="JACMSC010000012">
    <property type="protein sequence ID" value="KAG6497106.1"/>
    <property type="molecule type" value="Genomic_DNA"/>
</dbReference>
<reference evidence="8 9" key="1">
    <citation type="submission" date="2020-08" db="EMBL/GenBank/DDBJ databases">
        <title>Plant Genome Project.</title>
        <authorList>
            <person name="Zhang R.-G."/>
        </authorList>
    </citation>
    <scope>NUCLEOTIDE SEQUENCE [LARGE SCALE GENOMIC DNA]</scope>
    <source>
        <tissue evidence="8">Rhizome</tissue>
    </source>
</reference>
<evidence type="ECO:0000256" key="6">
    <source>
        <dbReference type="SAM" id="SignalP"/>
    </source>
</evidence>
<keyword evidence="2" id="KW-0433">Leucine-rich repeat</keyword>
<dbReference type="Proteomes" id="UP000734854">
    <property type="component" value="Unassembled WGS sequence"/>
</dbReference>